<dbReference type="Proteomes" id="UP000198512">
    <property type="component" value="Unassembled WGS sequence"/>
</dbReference>
<evidence type="ECO:0000313" key="10">
    <source>
        <dbReference type="Proteomes" id="UP000198512"/>
    </source>
</evidence>
<dbReference type="PRINTS" id="PR00125">
    <property type="entry name" value="ATPASEDELTA"/>
</dbReference>
<evidence type="ECO:0000256" key="8">
    <source>
        <dbReference type="HAMAP-Rule" id="MF_01416"/>
    </source>
</evidence>
<dbReference type="HAMAP" id="MF_01416">
    <property type="entry name" value="ATP_synth_delta_bact"/>
    <property type="match status" value="1"/>
</dbReference>
<evidence type="ECO:0000256" key="5">
    <source>
        <dbReference type="ARBA" id="ARBA00023136"/>
    </source>
</evidence>
<organism evidence="9 10">
    <name type="scientific">Pseudomonas cuatrocienegasensis</name>
    <dbReference type="NCBI Taxonomy" id="543360"/>
    <lineage>
        <taxon>Bacteria</taxon>
        <taxon>Pseudomonadati</taxon>
        <taxon>Pseudomonadota</taxon>
        <taxon>Gammaproteobacteria</taxon>
        <taxon>Pseudomonadales</taxon>
        <taxon>Pseudomonadaceae</taxon>
        <taxon>Pseudomonas</taxon>
    </lineage>
</organism>
<evidence type="ECO:0000256" key="2">
    <source>
        <dbReference type="ARBA" id="ARBA00022448"/>
    </source>
</evidence>
<keyword evidence="2 8" id="KW-0813">Transport</keyword>
<keyword evidence="5 8" id="KW-0472">Membrane</keyword>
<dbReference type="PANTHER" id="PTHR11910">
    <property type="entry name" value="ATP SYNTHASE DELTA CHAIN"/>
    <property type="match status" value="1"/>
</dbReference>
<comment type="similarity">
    <text evidence="8">Belongs to the ATPase delta chain family.</text>
</comment>
<keyword evidence="8" id="KW-1003">Cell membrane</keyword>
<accession>A0ABY1BHX2</accession>
<comment type="function">
    <text evidence="8">F(1)F(0) ATP synthase produces ATP from ADP in the presence of a proton or sodium gradient. F-type ATPases consist of two structural domains, F(1) containing the extramembraneous catalytic core and F(0) containing the membrane proton channel, linked together by a central stalk and a peripheral stalk. During catalysis, ATP synthesis in the catalytic domain of F(1) is coupled via a rotary mechanism of the central stalk subunits to proton translocation.</text>
</comment>
<dbReference type="NCBIfam" id="NF004402">
    <property type="entry name" value="PRK05758.2-2"/>
    <property type="match status" value="1"/>
</dbReference>
<protein>
    <recommendedName>
        <fullName evidence="8">ATP synthase subunit delta</fullName>
    </recommendedName>
    <alternativeName>
        <fullName evidence="8">ATP synthase F(1) sector subunit delta</fullName>
    </alternativeName>
    <alternativeName>
        <fullName evidence="8">F-type ATPase subunit delta</fullName>
        <shortName evidence="8">F-ATPase subunit delta</shortName>
    </alternativeName>
</protein>
<dbReference type="InterPro" id="IPR026015">
    <property type="entry name" value="ATP_synth_OSCP/delta_N_sf"/>
</dbReference>
<comment type="function">
    <text evidence="8">This protein is part of the stalk that links CF(0) to CF(1). It either transmits conformational changes from CF(0) to CF(1) or is implicated in proton conduction.</text>
</comment>
<evidence type="ECO:0000256" key="1">
    <source>
        <dbReference type="ARBA" id="ARBA00004370"/>
    </source>
</evidence>
<comment type="caution">
    <text evidence="9">The sequence shown here is derived from an EMBL/GenBank/DDBJ whole genome shotgun (WGS) entry which is preliminary data.</text>
</comment>
<dbReference type="RefSeq" id="WP_069519394.1">
    <property type="nucleotide sequence ID" value="NZ_FOFP01000011.1"/>
</dbReference>
<dbReference type="Pfam" id="PF00213">
    <property type="entry name" value="OSCP"/>
    <property type="match status" value="1"/>
</dbReference>
<sequence>MINTTTLGRPYAKAAFEFASSAGQADAWLSMLAFSAAAVQTPEVARQLVNPALTSDQKVAVLSQVCADYVDANFVNFLATLSSNDRLSLLPVVLEQFTALKAKAESTLDVEVQTAFELTAEQLTTLAAALSKRLDRTVQPKPVVNPALIGGLLIRAGDLVIDSSVRGKLNKLAEALKS</sequence>
<keyword evidence="3 8" id="KW-0375">Hydrogen ion transport</keyword>
<keyword evidence="7 8" id="KW-0066">ATP synthesis</keyword>
<evidence type="ECO:0000313" key="9">
    <source>
        <dbReference type="EMBL" id="SEQ90276.1"/>
    </source>
</evidence>
<keyword evidence="4 8" id="KW-0406">Ion transport</keyword>
<dbReference type="EMBL" id="FOFP01000011">
    <property type="protein sequence ID" value="SEQ90276.1"/>
    <property type="molecule type" value="Genomic_DNA"/>
</dbReference>
<keyword evidence="10" id="KW-1185">Reference proteome</keyword>
<comment type="subcellular location">
    <subcellularLocation>
        <location evidence="8">Cell membrane</location>
        <topology evidence="8">Peripheral membrane protein</topology>
    </subcellularLocation>
    <subcellularLocation>
        <location evidence="1">Membrane</location>
    </subcellularLocation>
</comment>
<dbReference type="NCBIfam" id="TIGR01145">
    <property type="entry name" value="ATP_synt_delta"/>
    <property type="match status" value="1"/>
</dbReference>
<name>A0ABY1BHX2_9PSED</name>
<dbReference type="InterPro" id="IPR000711">
    <property type="entry name" value="ATPase_OSCP/dsu"/>
</dbReference>
<dbReference type="Gene3D" id="1.10.520.20">
    <property type="entry name" value="N-terminal domain of the delta subunit of the F1F0-ATP synthase"/>
    <property type="match status" value="1"/>
</dbReference>
<gene>
    <name evidence="8" type="primary">atpH</name>
    <name evidence="9" type="ORF">SAMN05216600_111134</name>
</gene>
<keyword evidence="6 8" id="KW-0139">CF(1)</keyword>
<evidence type="ECO:0000256" key="4">
    <source>
        <dbReference type="ARBA" id="ARBA00023065"/>
    </source>
</evidence>
<proteinExistence type="inferred from homology"/>
<evidence type="ECO:0000256" key="6">
    <source>
        <dbReference type="ARBA" id="ARBA00023196"/>
    </source>
</evidence>
<reference evidence="9 10" key="1">
    <citation type="submission" date="2016-10" db="EMBL/GenBank/DDBJ databases">
        <authorList>
            <person name="Varghese N."/>
            <person name="Submissions S."/>
        </authorList>
    </citation>
    <scope>NUCLEOTIDE SEQUENCE [LARGE SCALE GENOMIC DNA]</scope>
    <source>
        <strain evidence="9 10">CIP 109853</strain>
    </source>
</reference>
<evidence type="ECO:0000256" key="3">
    <source>
        <dbReference type="ARBA" id="ARBA00022781"/>
    </source>
</evidence>
<evidence type="ECO:0000256" key="7">
    <source>
        <dbReference type="ARBA" id="ARBA00023310"/>
    </source>
</evidence>
<dbReference type="SUPFAM" id="SSF47928">
    <property type="entry name" value="N-terminal domain of the delta subunit of the F1F0-ATP synthase"/>
    <property type="match status" value="1"/>
</dbReference>